<dbReference type="AlphaFoldDB" id="A0A1E1MKZ1"/>
<reference evidence="3" key="1">
    <citation type="submission" date="2016-03" db="EMBL/GenBank/DDBJ databases">
        <authorList>
            <person name="Guldener U."/>
        </authorList>
    </citation>
    <scope>NUCLEOTIDE SEQUENCE [LARGE SCALE GENOMIC DNA]</scope>
</reference>
<gene>
    <name evidence="2" type="ORF">RSE6_10622</name>
</gene>
<protein>
    <submittedName>
        <fullName evidence="2">Uncharacterized protein</fullName>
    </submittedName>
</protein>
<evidence type="ECO:0000313" key="2">
    <source>
        <dbReference type="EMBL" id="CZT49737.1"/>
    </source>
</evidence>
<keyword evidence="3" id="KW-1185">Reference proteome</keyword>
<feature type="chain" id="PRO_5009448478" evidence="1">
    <location>
        <begin position="21"/>
        <end position="232"/>
    </location>
</feature>
<accession>A0A1E1MKZ1</accession>
<evidence type="ECO:0000313" key="3">
    <source>
        <dbReference type="Proteomes" id="UP000177625"/>
    </source>
</evidence>
<keyword evidence="1" id="KW-0732">Signal</keyword>
<feature type="signal peptide" evidence="1">
    <location>
        <begin position="1"/>
        <end position="20"/>
    </location>
</feature>
<dbReference type="Proteomes" id="UP000177625">
    <property type="component" value="Unassembled WGS sequence"/>
</dbReference>
<evidence type="ECO:0000256" key="1">
    <source>
        <dbReference type="SAM" id="SignalP"/>
    </source>
</evidence>
<sequence length="232" mass="25827">MFSVSLSLSLFVCRCLMTSAQLKRPSKYRSVKTLSCILIIATQACINIPGFSACWSYPHSSPTAVYTLNTSSSLENPAYQYSGTHRVTYIPRPDILPQTIRRFTHQTTLLSTFQRAKDVVVQNGSSRPSLTYQTCDRAVKLHTYLSLPQHTILVCYGATYVIIGWVSTIPTPCIKTFSPGAGCVPVPVPVRVLERLRAGELPTCLSAILFPEPEIRKRSLKGRDSSLRDELR</sequence>
<proteinExistence type="predicted"/>
<name>A0A1E1MKZ1_RHYSE</name>
<dbReference type="EMBL" id="FJVC01000392">
    <property type="protein sequence ID" value="CZT49737.1"/>
    <property type="molecule type" value="Genomic_DNA"/>
</dbReference>
<organism evidence="2 3">
    <name type="scientific">Rhynchosporium secalis</name>
    <name type="common">Barley scald fungus</name>
    <dbReference type="NCBI Taxonomy" id="38038"/>
    <lineage>
        <taxon>Eukaryota</taxon>
        <taxon>Fungi</taxon>
        <taxon>Dikarya</taxon>
        <taxon>Ascomycota</taxon>
        <taxon>Pezizomycotina</taxon>
        <taxon>Leotiomycetes</taxon>
        <taxon>Helotiales</taxon>
        <taxon>Ploettnerulaceae</taxon>
        <taxon>Rhynchosporium</taxon>
    </lineage>
</organism>